<dbReference type="PANTHER" id="PTHR46666">
    <property type="entry name" value="60S RIBOSOMAL L18A-LIKE PROTEIN"/>
    <property type="match status" value="1"/>
</dbReference>
<evidence type="ECO:0000313" key="3">
    <source>
        <dbReference type="Proteomes" id="UP001443914"/>
    </source>
</evidence>
<evidence type="ECO:0000313" key="2">
    <source>
        <dbReference type="EMBL" id="KAK9705479.1"/>
    </source>
</evidence>
<dbReference type="EMBL" id="JBDFQZ010000007">
    <property type="protein sequence ID" value="KAK9705479.1"/>
    <property type="molecule type" value="Genomic_DNA"/>
</dbReference>
<sequence>MGTSIEDPESSKGDLSSKKSVSTNHLDLLRPAALYLNVFKGQGKDVTGYGKAKYSLIKDVEDNQPGIYDKPLPCFGCGLGWFSFLIGFLCPIMWFYATFLYLTSYYRKDPRERAGLAASAIAALGCSLAILIVVIIRLSL</sequence>
<dbReference type="AlphaFoldDB" id="A0AAW1JM98"/>
<protein>
    <recommendedName>
        <fullName evidence="4">Ribosomal protein L18ae family</fullName>
    </recommendedName>
</protein>
<dbReference type="Proteomes" id="UP001443914">
    <property type="component" value="Unassembled WGS sequence"/>
</dbReference>
<keyword evidence="3" id="KW-1185">Reference proteome</keyword>
<feature type="transmembrane region" description="Helical" evidence="1">
    <location>
        <begin position="114"/>
        <end position="136"/>
    </location>
</feature>
<evidence type="ECO:0000256" key="1">
    <source>
        <dbReference type="SAM" id="Phobius"/>
    </source>
</evidence>
<feature type="transmembrane region" description="Helical" evidence="1">
    <location>
        <begin position="79"/>
        <end position="102"/>
    </location>
</feature>
<dbReference type="PANTHER" id="PTHR46666:SF2">
    <property type="entry name" value="60S RIBOSOMAL L18A-LIKE PROTEIN"/>
    <property type="match status" value="1"/>
</dbReference>
<keyword evidence="1" id="KW-0812">Transmembrane</keyword>
<proteinExistence type="predicted"/>
<accession>A0AAW1JM98</accession>
<keyword evidence="1" id="KW-1133">Transmembrane helix</keyword>
<reference evidence="2" key="1">
    <citation type="submission" date="2024-03" db="EMBL/GenBank/DDBJ databases">
        <title>WGS assembly of Saponaria officinalis var. Norfolk2.</title>
        <authorList>
            <person name="Jenkins J."/>
            <person name="Shu S."/>
            <person name="Grimwood J."/>
            <person name="Barry K."/>
            <person name="Goodstein D."/>
            <person name="Schmutz J."/>
            <person name="Leebens-Mack J."/>
            <person name="Osbourn A."/>
        </authorList>
    </citation>
    <scope>NUCLEOTIDE SEQUENCE [LARGE SCALE GENOMIC DNA]</scope>
    <source>
        <strain evidence="2">JIC</strain>
    </source>
</reference>
<gene>
    <name evidence="2" type="ORF">RND81_07G060300</name>
</gene>
<organism evidence="2 3">
    <name type="scientific">Saponaria officinalis</name>
    <name type="common">Common soapwort</name>
    <name type="synonym">Lychnis saponaria</name>
    <dbReference type="NCBI Taxonomy" id="3572"/>
    <lineage>
        <taxon>Eukaryota</taxon>
        <taxon>Viridiplantae</taxon>
        <taxon>Streptophyta</taxon>
        <taxon>Embryophyta</taxon>
        <taxon>Tracheophyta</taxon>
        <taxon>Spermatophyta</taxon>
        <taxon>Magnoliopsida</taxon>
        <taxon>eudicotyledons</taxon>
        <taxon>Gunneridae</taxon>
        <taxon>Pentapetalae</taxon>
        <taxon>Caryophyllales</taxon>
        <taxon>Caryophyllaceae</taxon>
        <taxon>Caryophylleae</taxon>
        <taxon>Saponaria</taxon>
    </lineage>
</organism>
<keyword evidence="1" id="KW-0472">Membrane</keyword>
<evidence type="ECO:0008006" key="4">
    <source>
        <dbReference type="Google" id="ProtNLM"/>
    </source>
</evidence>
<name>A0AAW1JM98_SAPOF</name>
<comment type="caution">
    <text evidence="2">The sequence shown here is derived from an EMBL/GenBank/DDBJ whole genome shotgun (WGS) entry which is preliminary data.</text>
</comment>